<dbReference type="Pfam" id="PF00050">
    <property type="entry name" value="Kazal_1"/>
    <property type="match status" value="2"/>
</dbReference>
<evidence type="ECO:0000256" key="1">
    <source>
        <dbReference type="ARBA" id="ARBA00022690"/>
    </source>
</evidence>
<feature type="chain" id="PRO_5012232897" evidence="4">
    <location>
        <begin position="18"/>
        <end position="143"/>
    </location>
</feature>
<dbReference type="PANTHER" id="PTHR10913:SF45">
    <property type="entry name" value="FOLLISTATIN, ISOFORM A-RELATED"/>
    <property type="match status" value="1"/>
</dbReference>
<dbReference type="PROSITE" id="PS51465">
    <property type="entry name" value="KAZAL_2"/>
    <property type="match status" value="1"/>
</dbReference>
<proteinExistence type="evidence at transcript level"/>
<dbReference type="GO" id="GO:0004867">
    <property type="term" value="F:serine-type endopeptidase inhibitor activity"/>
    <property type="evidence" value="ECO:0007669"/>
    <property type="project" value="UniProtKB-KW"/>
</dbReference>
<accession>A0A1R7T0A4</accession>
<keyword evidence="1" id="KW-0646">Protease inhibitor</keyword>
<dbReference type="InterPro" id="IPR002350">
    <property type="entry name" value="Kazal_dom"/>
</dbReference>
<evidence type="ECO:0000259" key="5">
    <source>
        <dbReference type="PROSITE" id="PS51465"/>
    </source>
</evidence>
<feature type="signal peptide" evidence="4">
    <location>
        <begin position="1"/>
        <end position="17"/>
    </location>
</feature>
<dbReference type="SMART" id="SM00280">
    <property type="entry name" value="KAZAL"/>
    <property type="match status" value="2"/>
</dbReference>
<dbReference type="AlphaFoldDB" id="A0A1R7T0A4"/>
<dbReference type="PANTHER" id="PTHR10913">
    <property type="entry name" value="FOLLISTATIN-RELATED"/>
    <property type="match status" value="1"/>
</dbReference>
<dbReference type="GO" id="GO:0030154">
    <property type="term" value="P:cell differentiation"/>
    <property type="evidence" value="ECO:0007669"/>
    <property type="project" value="TreeGrafter"/>
</dbReference>
<evidence type="ECO:0000256" key="3">
    <source>
        <dbReference type="ARBA" id="ARBA00023157"/>
    </source>
</evidence>
<dbReference type="EMBL" id="KP734116">
    <property type="protein sequence ID" value="ALU63764.1"/>
    <property type="molecule type" value="mRNA"/>
</dbReference>
<evidence type="ECO:0000256" key="2">
    <source>
        <dbReference type="ARBA" id="ARBA00022900"/>
    </source>
</evidence>
<dbReference type="InterPro" id="IPR036058">
    <property type="entry name" value="Kazal_dom_sf"/>
</dbReference>
<feature type="domain" description="Kazal-like" evidence="5">
    <location>
        <begin position="21"/>
        <end position="77"/>
    </location>
</feature>
<dbReference type="CDD" id="cd00104">
    <property type="entry name" value="KAZAL_FS"/>
    <property type="match status" value="1"/>
</dbReference>
<organism evidence="6">
    <name type="scientific">Haliotis madaka</name>
    <name type="common">Giant abalone</name>
    <name type="synonym">Nordotis madaka</name>
    <dbReference type="NCBI Taxonomy" id="81897"/>
    <lineage>
        <taxon>Eukaryota</taxon>
        <taxon>Metazoa</taxon>
        <taxon>Spiralia</taxon>
        <taxon>Lophotrochozoa</taxon>
        <taxon>Mollusca</taxon>
        <taxon>Gastropoda</taxon>
        <taxon>Vetigastropoda</taxon>
        <taxon>Lepetellida</taxon>
        <taxon>Haliotoidea</taxon>
        <taxon>Haliotidae</taxon>
        <taxon>Haliotis</taxon>
    </lineage>
</organism>
<name>A0A1R7T0A4_HALMK</name>
<dbReference type="Gene3D" id="3.30.60.30">
    <property type="match status" value="2"/>
</dbReference>
<dbReference type="GO" id="GO:0005576">
    <property type="term" value="C:extracellular region"/>
    <property type="evidence" value="ECO:0007669"/>
    <property type="project" value="TreeGrafter"/>
</dbReference>
<keyword evidence="2" id="KW-0722">Serine protease inhibitor</keyword>
<protein>
    <submittedName>
        <fullName evidence="6">Kazal-type proteinase inhibitor protein</fullName>
    </submittedName>
</protein>
<keyword evidence="4" id="KW-0732">Signal</keyword>
<dbReference type="SUPFAM" id="SSF100895">
    <property type="entry name" value="Kazal-type serine protease inhibitors"/>
    <property type="match status" value="2"/>
</dbReference>
<sequence length="143" mass="15704">MMLKLLSIFAVFVACYSQTTSPIRTICRAINRADCSLFAHHPECGSDGKTYDNRCLFSKAHCQDLTLQAVHNGTCTPSSGTTGTPGTSAIYQFFCSQMATKHCGTDVEHLCGSDHVDYMNFCLFEKARCTNLDLYVASYAKSS</sequence>
<dbReference type="InterPro" id="IPR050653">
    <property type="entry name" value="Prot_Inhib_GrowthFact_Antg"/>
</dbReference>
<evidence type="ECO:0000256" key="4">
    <source>
        <dbReference type="SAM" id="SignalP"/>
    </source>
</evidence>
<evidence type="ECO:0000313" key="6">
    <source>
        <dbReference type="EMBL" id="ALU63764.1"/>
    </source>
</evidence>
<dbReference type="PROSITE" id="PS51257">
    <property type="entry name" value="PROKAR_LIPOPROTEIN"/>
    <property type="match status" value="1"/>
</dbReference>
<reference evidence="6" key="1">
    <citation type="submission" date="2015-02" db="EMBL/GenBank/DDBJ databases">
        <title>EST analysis of Haliotis madaka.</title>
        <authorList>
            <person name="Lee J."/>
        </authorList>
    </citation>
    <scope>NUCLEOTIDE SEQUENCE</scope>
</reference>
<keyword evidence="3" id="KW-1015">Disulfide bond</keyword>